<gene>
    <name evidence="7" type="ORF">SASC598J21_014500</name>
</gene>
<keyword evidence="3 6" id="KW-0812">Transmembrane</keyword>
<evidence type="ECO:0000256" key="3">
    <source>
        <dbReference type="ARBA" id="ARBA00022692"/>
    </source>
</evidence>
<evidence type="ECO:0000313" key="7">
    <source>
        <dbReference type="EMBL" id="KEQ00762.1"/>
    </source>
</evidence>
<accession>A0A074VA60</accession>
<dbReference type="Proteomes" id="UP000027644">
    <property type="component" value="Unassembled WGS sequence"/>
</dbReference>
<name>A0A074VA60_9NEIS</name>
<reference evidence="7 8" key="1">
    <citation type="journal article" date="2014" name="PLoS Genet.">
        <title>Hidden diversity in honey bee gut symbionts detected by single-cell genomics.</title>
        <authorList>
            <person name="Engel P."/>
            <person name="Stepanauskas R."/>
            <person name="Moran N."/>
        </authorList>
    </citation>
    <scope>NUCLEOTIDE SEQUENCE [LARGE SCALE GENOMIC DNA]</scope>
    <source>
        <strain evidence="7 8">SCGC AB-598-J21</strain>
    </source>
</reference>
<evidence type="ECO:0000256" key="6">
    <source>
        <dbReference type="SAM" id="Phobius"/>
    </source>
</evidence>
<keyword evidence="4 6" id="KW-1133">Transmembrane helix</keyword>
<protein>
    <submittedName>
        <fullName evidence="7">Tfp pilus assembly protein PilE</fullName>
    </submittedName>
</protein>
<comment type="caution">
    <text evidence="7">The sequence shown here is derived from an EMBL/GenBank/DDBJ whole genome shotgun (WGS) entry which is preliminary data.</text>
</comment>
<organism evidence="7 8">
    <name type="scientific">Snodgrassella alvi SCGC AB-598-J21</name>
    <dbReference type="NCBI Taxonomy" id="1385367"/>
    <lineage>
        <taxon>Bacteria</taxon>
        <taxon>Pseudomonadati</taxon>
        <taxon>Pseudomonadota</taxon>
        <taxon>Betaproteobacteria</taxon>
        <taxon>Neisseriales</taxon>
        <taxon>Neisseriaceae</taxon>
        <taxon>Snodgrassella</taxon>
    </lineage>
</organism>
<dbReference type="Pfam" id="PF11530">
    <property type="entry name" value="Pilin_PilX"/>
    <property type="match status" value="1"/>
</dbReference>
<proteinExistence type="predicted"/>
<dbReference type="AlphaFoldDB" id="A0A074VA60"/>
<dbReference type="Pfam" id="PF07963">
    <property type="entry name" value="N_methyl"/>
    <property type="match status" value="1"/>
</dbReference>
<feature type="transmembrane region" description="Helical" evidence="6">
    <location>
        <begin position="7"/>
        <end position="31"/>
    </location>
</feature>
<dbReference type="PANTHER" id="PTHR30093">
    <property type="entry name" value="GENERAL SECRETION PATHWAY PROTEIN G"/>
    <property type="match status" value="1"/>
</dbReference>
<evidence type="ECO:0000256" key="1">
    <source>
        <dbReference type="ARBA" id="ARBA00004167"/>
    </source>
</evidence>
<dbReference type="InterPro" id="IPR045584">
    <property type="entry name" value="Pilin-like"/>
</dbReference>
<dbReference type="PANTHER" id="PTHR30093:SF44">
    <property type="entry name" value="TYPE II SECRETION SYSTEM CORE PROTEIN G"/>
    <property type="match status" value="1"/>
</dbReference>
<dbReference type="InterPro" id="IPR025922">
    <property type="entry name" value="Pilin_PilX-like"/>
</dbReference>
<dbReference type="EMBL" id="AVQL01000445">
    <property type="protein sequence ID" value="KEQ00762.1"/>
    <property type="molecule type" value="Genomic_DNA"/>
</dbReference>
<dbReference type="InterPro" id="IPR012902">
    <property type="entry name" value="N_methyl_site"/>
</dbReference>
<evidence type="ECO:0000256" key="2">
    <source>
        <dbReference type="ARBA" id="ARBA00022481"/>
    </source>
</evidence>
<sequence>MKKYQNGFTLIELMVAMAIIGILTALAIPVYSSYIEKADLADATTTLANINQDIAQTKLKLFNRNLLKDDLDLSIKNQLNKNGNVDKKYEIGSICSTADDCTKFRLYAEPKNGVHLKKSVWMSNDSSTYICSTKSVSSITDPSQNSLCSRQ</sequence>
<evidence type="ECO:0000313" key="8">
    <source>
        <dbReference type="Proteomes" id="UP000027644"/>
    </source>
</evidence>
<dbReference type="NCBIfam" id="TIGR02532">
    <property type="entry name" value="IV_pilin_GFxxxE"/>
    <property type="match status" value="1"/>
</dbReference>
<comment type="subcellular location">
    <subcellularLocation>
        <location evidence="1">Membrane</location>
        <topology evidence="1">Single-pass membrane protein</topology>
    </subcellularLocation>
</comment>
<evidence type="ECO:0000256" key="5">
    <source>
        <dbReference type="ARBA" id="ARBA00023136"/>
    </source>
</evidence>
<keyword evidence="2" id="KW-0488">Methylation</keyword>
<keyword evidence="5 6" id="KW-0472">Membrane</keyword>
<dbReference type="Gene3D" id="3.30.540.20">
    <property type="match status" value="1"/>
</dbReference>
<dbReference type="SUPFAM" id="SSF54523">
    <property type="entry name" value="Pili subunits"/>
    <property type="match status" value="1"/>
</dbReference>
<dbReference type="InterPro" id="IPR038415">
    <property type="entry name" value="Pilin_PilX-like_sf"/>
</dbReference>
<dbReference type="GO" id="GO:0016020">
    <property type="term" value="C:membrane"/>
    <property type="evidence" value="ECO:0007669"/>
    <property type="project" value="UniProtKB-SubCell"/>
</dbReference>
<evidence type="ECO:0000256" key="4">
    <source>
        <dbReference type="ARBA" id="ARBA00022989"/>
    </source>
</evidence>